<feature type="region of interest" description="Disordered" evidence="1">
    <location>
        <begin position="259"/>
        <end position="285"/>
    </location>
</feature>
<reference evidence="3" key="1">
    <citation type="submission" date="2023-07" db="EMBL/GenBank/DDBJ databases">
        <title>Whole genome shotgun sequence of Streptomyces cacaoi subsp. asoensis NBRC 13813.</title>
        <authorList>
            <person name="Komaki H."/>
            <person name="Tamura T."/>
        </authorList>
    </citation>
    <scope>NUCLEOTIDE SEQUENCE [LARGE SCALE GENOMIC DNA]</scope>
    <source>
        <strain evidence="3">NBRC 13813</strain>
    </source>
</reference>
<organism evidence="2 3">
    <name type="scientific">Streptomyces asoensis</name>
    <dbReference type="NCBI Taxonomy" id="249586"/>
    <lineage>
        <taxon>Bacteria</taxon>
        <taxon>Bacillati</taxon>
        <taxon>Actinomycetota</taxon>
        <taxon>Actinomycetes</taxon>
        <taxon>Kitasatosporales</taxon>
        <taxon>Streptomycetaceae</taxon>
        <taxon>Streptomyces</taxon>
    </lineage>
</organism>
<keyword evidence="3" id="KW-1185">Reference proteome</keyword>
<protein>
    <recommendedName>
        <fullName evidence="4">Phosphodiesterase</fullName>
    </recommendedName>
</protein>
<comment type="caution">
    <text evidence="2">The sequence shown here is derived from an EMBL/GenBank/DDBJ whole genome shotgun (WGS) entry which is preliminary data.</text>
</comment>
<dbReference type="GeneID" id="91472862"/>
<proteinExistence type="predicted"/>
<gene>
    <name evidence="2" type="ORF">Saso_50300</name>
</gene>
<sequence>MSRAEVRESAHSVAAAYGGHPADTPSAGVRRRKSPGSRRAGPVETAFRLLAASRRAPALHPRGLTCTAALEVVDDDGGPWGAPWLDVPGIYAATVRFSRAAGLPGAVPDGLGLALRVERADGTGVLLDLLLTTCGRGRLTRHLPRPRADALGGPYSSLLAYRIGGRHRLVAAFPHRTRQASVPAAPGGLRDALATGPLVFELCAETSARTWRPFAVLTVDAALSVPADRTLDFDPYAHSAHGFRPGGALAAIRRAAYRGSRAGRRARPTTRPADTEAPALLGPTS</sequence>
<evidence type="ECO:0008006" key="4">
    <source>
        <dbReference type="Google" id="ProtNLM"/>
    </source>
</evidence>
<evidence type="ECO:0000313" key="2">
    <source>
        <dbReference type="EMBL" id="GHI63380.1"/>
    </source>
</evidence>
<evidence type="ECO:0000256" key="1">
    <source>
        <dbReference type="SAM" id="MobiDB-lite"/>
    </source>
</evidence>
<feature type="compositionally biased region" description="Low complexity" evidence="1">
    <location>
        <begin position="269"/>
        <end position="279"/>
    </location>
</feature>
<dbReference type="Proteomes" id="UP000649259">
    <property type="component" value="Unassembled WGS sequence"/>
</dbReference>
<dbReference type="RefSeq" id="WP_229901244.1">
    <property type="nucleotide sequence ID" value="NZ_BMSI01000005.1"/>
</dbReference>
<dbReference type="SUPFAM" id="SSF56634">
    <property type="entry name" value="Heme-dependent catalase-like"/>
    <property type="match status" value="1"/>
</dbReference>
<evidence type="ECO:0000313" key="3">
    <source>
        <dbReference type="Proteomes" id="UP000649259"/>
    </source>
</evidence>
<feature type="region of interest" description="Disordered" evidence="1">
    <location>
        <begin position="1"/>
        <end position="42"/>
    </location>
</feature>
<accession>A0ABQ3S5H0</accession>
<dbReference type="EMBL" id="BNEB01000005">
    <property type="protein sequence ID" value="GHI63380.1"/>
    <property type="molecule type" value="Genomic_DNA"/>
</dbReference>
<feature type="compositionally biased region" description="Basic and acidic residues" evidence="1">
    <location>
        <begin position="1"/>
        <end position="10"/>
    </location>
</feature>
<dbReference type="InterPro" id="IPR020835">
    <property type="entry name" value="Catalase_sf"/>
</dbReference>
<name>A0ABQ3S5H0_9ACTN</name>